<name>A0A180FYI8_PUCT1</name>
<evidence type="ECO:0000313" key="4">
    <source>
        <dbReference type="Proteomes" id="UP000005240"/>
    </source>
</evidence>
<reference evidence="2" key="2">
    <citation type="submission" date="2016-05" db="EMBL/GenBank/DDBJ databases">
        <title>Comparative analysis highlights variable genome content of wheat rusts and divergence of the mating loci.</title>
        <authorList>
            <person name="Cuomo C.A."/>
            <person name="Bakkeren G."/>
            <person name="Szabo L."/>
            <person name="Khalil H."/>
            <person name="Joly D."/>
            <person name="Goldberg J."/>
            <person name="Young S."/>
            <person name="Zeng Q."/>
            <person name="Fellers J."/>
        </authorList>
    </citation>
    <scope>NUCLEOTIDE SEQUENCE [LARGE SCALE GENOMIC DNA]</scope>
    <source>
        <strain evidence="2">1-1 BBBD Race 1</strain>
    </source>
</reference>
<evidence type="ECO:0000313" key="2">
    <source>
        <dbReference type="EMBL" id="OAV84633.1"/>
    </source>
</evidence>
<evidence type="ECO:0000313" key="3">
    <source>
        <dbReference type="EnsemblFungi" id="PTTG_31143-t43_1-p1"/>
    </source>
</evidence>
<dbReference type="Gene3D" id="3.30.420.40">
    <property type="match status" value="1"/>
</dbReference>
<reference evidence="3 4" key="3">
    <citation type="journal article" date="2017" name="G3 (Bethesda)">
        <title>Comparative analysis highlights variable genome content of wheat rusts and divergence of the mating loci.</title>
        <authorList>
            <person name="Cuomo C.A."/>
            <person name="Bakkeren G."/>
            <person name="Khalil H.B."/>
            <person name="Panwar V."/>
            <person name="Joly D."/>
            <person name="Linning R."/>
            <person name="Sakthikumar S."/>
            <person name="Song X."/>
            <person name="Adiconis X."/>
            <person name="Fan L."/>
            <person name="Goldberg J.M."/>
            <person name="Levin J.Z."/>
            <person name="Young S."/>
            <person name="Zeng Q."/>
            <person name="Anikster Y."/>
            <person name="Bruce M."/>
            <person name="Wang M."/>
            <person name="Yin C."/>
            <person name="McCallum B."/>
            <person name="Szabo L.J."/>
            <person name="Hulbert S."/>
            <person name="Chen X."/>
            <person name="Fellers J.P."/>
        </authorList>
    </citation>
    <scope>NUCLEOTIDE SEQUENCE</scope>
    <source>
        <strain evidence="4">Isolate 1-1 / race 1 (BBBD)</strain>
        <strain evidence="3">isolate 1-1 / race 1 (BBBD)</strain>
    </source>
</reference>
<keyword evidence="4" id="KW-1185">Reference proteome</keyword>
<dbReference type="AlphaFoldDB" id="A0A180FYI8"/>
<dbReference type="GO" id="GO:0003824">
    <property type="term" value="F:catalytic activity"/>
    <property type="evidence" value="ECO:0007669"/>
    <property type="project" value="InterPro"/>
</dbReference>
<sequence>MPMSAVLGVSAYYHDSAVALIVDGELRSAMQEERFSRRKNDAGLPRRAAKACLAHTGLTGEDLDKVIFYENPYARLERVTRSCLSHFPRAWRQFPAAMRSQIGNKIWVLDALAEDLGVQRSKIEYTDHHRSHAASAFFASPYPRAAVLTIDGMGEDVSCAIWLGEGRHLTRLCSIEYPHSIGLLYAAITAYLRIR</sequence>
<dbReference type="OrthoDB" id="414294at2759"/>
<protein>
    <submittedName>
        <fullName evidence="3">Carbam_trans_N domain-containing protein</fullName>
    </submittedName>
</protein>
<dbReference type="Proteomes" id="UP000005240">
    <property type="component" value="Unassembled WGS sequence"/>
</dbReference>
<dbReference type="InterPro" id="IPR051338">
    <property type="entry name" value="NodU/CmcH_Carbamoyltrnsfr"/>
</dbReference>
<dbReference type="EMBL" id="ADAS02014119">
    <property type="protein sequence ID" value="OAV84633.1"/>
    <property type="molecule type" value="Genomic_DNA"/>
</dbReference>
<organism evidence="2">
    <name type="scientific">Puccinia triticina (isolate 1-1 / race 1 (BBBD))</name>
    <name type="common">Brown leaf rust fungus</name>
    <dbReference type="NCBI Taxonomy" id="630390"/>
    <lineage>
        <taxon>Eukaryota</taxon>
        <taxon>Fungi</taxon>
        <taxon>Dikarya</taxon>
        <taxon>Basidiomycota</taxon>
        <taxon>Pucciniomycotina</taxon>
        <taxon>Pucciniomycetes</taxon>
        <taxon>Pucciniales</taxon>
        <taxon>Pucciniaceae</taxon>
        <taxon>Puccinia</taxon>
    </lineage>
</organism>
<accession>A0A180FYI8</accession>
<reference evidence="3" key="4">
    <citation type="submission" date="2025-05" db="UniProtKB">
        <authorList>
            <consortium name="EnsemblFungi"/>
        </authorList>
    </citation>
    <scope>IDENTIFICATION</scope>
    <source>
        <strain evidence="3">isolate 1-1 / race 1 (BBBD)</strain>
    </source>
</reference>
<feature type="non-terminal residue" evidence="2">
    <location>
        <position position="195"/>
    </location>
</feature>
<dbReference type="EnsemblFungi" id="PTTG_31143-t43_1">
    <property type="protein sequence ID" value="PTTG_31143-t43_1-p1"/>
    <property type="gene ID" value="PTTG_31143"/>
</dbReference>
<dbReference type="InterPro" id="IPR003696">
    <property type="entry name" value="Carbtransf_dom"/>
</dbReference>
<reference evidence="2" key="1">
    <citation type="submission" date="2009-11" db="EMBL/GenBank/DDBJ databases">
        <authorList>
            <consortium name="The Broad Institute Genome Sequencing Platform"/>
            <person name="Ward D."/>
            <person name="Feldgarden M."/>
            <person name="Earl A."/>
            <person name="Young S.K."/>
            <person name="Zeng Q."/>
            <person name="Koehrsen M."/>
            <person name="Alvarado L."/>
            <person name="Berlin A."/>
            <person name="Bochicchio J."/>
            <person name="Borenstein D."/>
            <person name="Chapman S.B."/>
            <person name="Chen Z."/>
            <person name="Engels R."/>
            <person name="Freedman E."/>
            <person name="Gellesch M."/>
            <person name="Goldberg J."/>
            <person name="Griggs A."/>
            <person name="Gujja S."/>
            <person name="Heilman E."/>
            <person name="Heiman D."/>
            <person name="Hepburn T."/>
            <person name="Howarth C."/>
            <person name="Jen D."/>
            <person name="Larson L."/>
            <person name="Lewis B."/>
            <person name="Mehta T."/>
            <person name="Park D."/>
            <person name="Pearson M."/>
            <person name="Roberts A."/>
            <person name="Saif S."/>
            <person name="Shea T."/>
            <person name="Shenoy N."/>
            <person name="Sisk P."/>
            <person name="Stolte C."/>
            <person name="Sykes S."/>
            <person name="Thomson T."/>
            <person name="Walk T."/>
            <person name="White J."/>
            <person name="Yandava C."/>
            <person name="Izard J."/>
            <person name="Baranova O.V."/>
            <person name="Blanton J.M."/>
            <person name="Tanner A.C."/>
            <person name="Dewhirst F.E."/>
            <person name="Haas B."/>
            <person name="Nusbaum C."/>
            <person name="Birren B."/>
        </authorList>
    </citation>
    <scope>NUCLEOTIDE SEQUENCE [LARGE SCALE GENOMIC DNA]</scope>
    <source>
        <strain evidence="2">1-1 BBBD Race 1</strain>
    </source>
</reference>
<dbReference type="PANTHER" id="PTHR34847">
    <property type="entry name" value="NODULATION PROTEIN U"/>
    <property type="match status" value="1"/>
</dbReference>
<evidence type="ECO:0000259" key="1">
    <source>
        <dbReference type="Pfam" id="PF02543"/>
    </source>
</evidence>
<gene>
    <name evidence="2" type="ORF">PTTG_31143</name>
</gene>
<dbReference type="VEuPathDB" id="FungiDB:PTTG_31143"/>
<dbReference type="Pfam" id="PF02543">
    <property type="entry name" value="Carbam_trans_N"/>
    <property type="match status" value="1"/>
</dbReference>
<dbReference type="PANTHER" id="PTHR34847:SF1">
    <property type="entry name" value="NODULATION PROTEIN U"/>
    <property type="match status" value="1"/>
</dbReference>
<feature type="domain" description="Carbamoyltransferase" evidence="1">
    <location>
        <begin position="6"/>
        <end position="192"/>
    </location>
</feature>
<proteinExistence type="predicted"/>